<dbReference type="AlphaFoldDB" id="A0A9N9CMV6"/>
<gene>
    <name evidence="2" type="ORF">FMOSSE_LOCUS9184</name>
</gene>
<evidence type="ECO:0000256" key="1">
    <source>
        <dbReference type="SAM" id="MobiDB-lite"/>
    </source>
</evidence>
<reference evidence="2" key="1">
    <citation type="submission" date="2021-06" db="EMBL/GenBank/DDBJ databases">
        <authorList>
            <person name="Kallberg Y."/>
            <person name="Tangrot J."/>
            <person name="Rosling A."/>
        </authorList>
    </citation>
    <scope>NUCLEOTIDE SEQUENCE</scope>
    <source>
        <strain evidence="2">87-6 pot B 2015</strain>
    </source>
</reference>
<dbReference type="EMBL" id="CAJVPP010002604">
    <property type="protein sequence ID" value="CAG8605568.1"/>
    <property type="molecule type" value="Genomic_DNA"/>
</dbReference>
<dbReference type="Proteomes" id="UP000789375">
    <property type="component" value="Unassembled WGS sequence"/>
</dbReference>
<evidence type="ECO:0000313" key="2">
    <source>
        <dbReference type="EMBL" id="CAG8605568.1"/>
    </source>
</evidence>
<proteinExistence type="predicted"/>
<keyword evidence="3" id="KW-1185">Reference proteome</keyword>
<comment type="caution">
    <text evidence="2">The sequence shown here is derived from an EMBL/GenBank/DDBJ whole genome shotgun (WGS) entry which is preliminary data.</text>
</comment>
<feature type="non-terminal residue" evidence="2">
    <location>
        <position position="1"/>
    </location>
</feature>
<sequence>NAEEPVTSDGKVNLPDAINGSVNKPDTFNINSRVPDPFKVVRDNENISSHKLLLALPDLKKAVRKESEAMIFDEDEDKDEGDIGGYVQPNINNQLKLVDWIKKEYQTQVSQIKQMTDRKYKMFVEKFILETNFV</sequence>
<protein>
    <submittedName>
        <fullName evidence="2">5445_t:CDS:1</fullName>
    </submittedName>
</protein>
<feature type="compositionally biased region" description="Polar residues" evidence="1">
    <location>
        <begin position="20"/>
        <end position="29"/>
    </location>
</feature>
<accession>A0A9N9CMV6</accession>
<evidence type="ECO:0000313" key="3">
    <source>
        <dbReference type="Proteomes" id="UP000789375"/>
    </source>
</evidence>
<name>A0A9N9CMV6_FUNMO</name>
<feature type="region of interest" description="Disordered" evidence="1">
    <location>
        <begin position="1"/>
        <end position="29"/>
    </location>
</feature>
<organism evidence="2 3">
    <name type="scientific">Funneliformis mosseae</name>
    <name type="common">Endomycorrhizal fungus</name>
    <name type="synonym">Glomus mosseae</name>
    <dbReference type="NCBI Taxonomy" id="27381"/>
    <lineage>
        <taxon>Eukaryota</taxon>
        <taxon>Fungi</taxon>
        <taxon>Fungi incertae sedis</taxon>
        <taxon>Mucoromycota</taxon>
        <taxon>Glomeromycotina</taxon>
        <taxon>Glomeromycetes</taxon>
        <taxon>Glomerales</taxon>
        <taxon>Glomeraceae</taxon>
        <taxon>Funneliformis</taxon>
    </lineage>
</organism>